<comment type="catalytic activity">
    <reaction evidence="10 11">
        <text>tRNA(Gly) + glycine + ATP = glycyl-tRNA(Gly) + AMP + diphosphate</text>
        <dbReference type="Rhea" id="RHEA:16013"/>
        <dbReference type="Rhea" id="RHEA-COMP:9664"/>
        <dbReference type="Rhea" id="RHEA-COMP:9683"/>
        <dbReference type="ChEBI" id="CHEBI:30616"/>
        <dbReference type="ChEBI" id="CHEBI:33019"/>
        <dbReference type="ChEBI" id="CHEBI:57305"/>
        <dbReference type="ChEBI" id="CHEBI:78442"/>
        <dbReference type="ChEBI" id="CHEBI:78522"/>
        <dbReference type="ChEBI" id="CHEBI:456215"/>
        <dbReference type="EC" id="6.1.1.14"/>
    </reaction>
</comment>
<dbReference type="KEGG" id="bic:LMTR13_07515"/>
<dbReference type="STRING" id="1274631.LMTR13_07515"/>
<dbReference type="SUPFAM" id="SSF109604">
    <property type="entry name" value="HD-domain/PDEase-like"/>
    <property type="match status" value="1"/>
</dbReference>
<dbReference type="Pfam" id="PF02092">
    <property type="entry name" value="tRNA_synt_2f"/>
    <property type="match status" value="1"/>
</dbReference>
<name>A0A1B1UBD5_9BRAD</name>
<evidence type="ECO:0000256" key="8">
    <source>
        <dbReference type="ARBA" id="ARBA00022917"/>
    </source>
</evidence>
<evidence type="ECO:0000256" key="9">
    <source>
        <dbReference type="ARBA" id="ARBA00023146"/>
    </source>
</evidence>
<evidence type="ECO:0000256" key="7">
    <source>
        <dbReference type="ARBA" id="ARBA00022840"/>
    </source>
</evidence>
<keyword evidence="6 11" id="KW-0547">Nucleotide-binding</keyword>
<evidence type="ECO:0000256" key="3">
    <source>
        <dbReference type="ARBA" id="ARBA00011209"/>
    </source>
</evidence>
<dbReference type="Pfam" id="PF05746">
    <property type="entry name" value="DALR_1"/>
    <property type="match status" value="1"/>
</dbReference>
<reference evidence="13 14" key="1">
    <citation type="submission" date="2016-07" db="EMBL/GenBank/DDBJ databases">
        <title>Complete genome sequence of Bradyrhizobium icense LMTR 13T, a potential inoculant strain isolated from lima bean (Phaseolus lunatus) in Peru.</title>
        <authorList>
            <person name="Ormeno-Orrillo E."/>
            <person name="Duran D."/>
            <person name="Rogel M.A."/>
            <person name="Rey L."/>
            <person name="Imperial J."/>
            <person name="Ruiz-Argueso T."/>
            <person name="Martinez-Romero E."/>
        </authorList>
    </citation>
    <scope>NUCLEOTIDE SEQUENCE [LARGE SCALE GENOMIC DNA]</scope>
    <source>
        <strain evidence="13 14">LMTR 13</strain>
    </source>
</reference>
<comment type="similarity">
    <text evidence="2 11">Belongs to the class-II aminoacyl-tRNA synthetase family.</text>
</comment>
<feature type="domain" description="DALR anticodon binding" evidence="12">
    <location>
        <begin position="594"/>
        <end position="685"/>
    </location>
</feature>
<protein>
    <recommendedName>
        <fullName evidence="11">Glycine--tRNA ligase beta subunit</fullName>
        <ecNumber evidence="11">6.1.1.14</ecNumber>
    </recommendedName>
    <alternativeName>
        <fullName evidence="11">Glycyl-tRNA synthetase beta subunit</fullName>
        <shortName evidence="11">GlyRS</shortName>
    </alternativeName>
</protein>
<dbReference type="OrthoDB" id="9775440at2"/>
<evidence type="ECO:0000256" key="5">
    <source>
        <dbReference type="ARBA" id="ARBA00022598"/>
    </source>
</evidence>
<dbReference type="GO" id="GO:0005829">
    <property type="term" value="C:cytosol"/>
    <property type="evidence" value="ECO:0007669"/>
    <property type="project" value="TreeGrafter"/>
</dbReference>
<dbReference type="InterPro" id="IPR008909">
    <property type="entry name" value="DALR_anticod-bd"/>
</dbReference>
<dbReference type="GO" id="GO:0004820">
    <property type="term" value="F:glycine-tRNA ligase activity"/>
    <property type="evidence" value="ECO:0007669"/>
    <property type="project" value="UniProtKB-UniRule"/>
</dbReference>
<gene>
    <name evidence="11" type="primary">glyS</name>
    <name evidence="13" type="ORF">LMTR13_07515</name>
</gene>
<dbReference type="PROSITE" id="PS50861">
    <property type="entry name" value="AA_TRNA_LIGASE_II_GLYAB"/>
    <property type="match status" value="1"/>
</dbReference>
<dbReference type="PANTHER" id="PTHR30075:SF2">
    <property type="entry name" value="GLYCINE--TRNA LIGASE, CHLOROPLASTIC_MITOCHONDRIAL 2"/>
    <property type="match status" value="1"/>
</dbReference>
<proteinExistence type="inferred from homology"/>
<dbReference type="GO" id="GO:0005524">
    <property type="term" value="F:ATP binding"/>
    <property type="evidence" value="ECO:0007669"/>
    <property type="project" value="UniProtKB-UniRule"/>
</dbReference>
<keyword evidence="7 11" id="KW-0067">ATP-binding</keyword>
<dbReference type="EMBL" id="CP016428">
    <property type="protein sequence ID" value="ANW00053.1"/>
    <property type="molecule type" value="Genomic_DNA"/>
</dbReference>
<sequence>MPDLLLELFSEEIPARMQAKAADDLRRMVTDKLVAEGLVYEGAKAFATPRRLTLTVHGIPVRQSDLKEERRGPRVGGPDAAIQGFLKATGLAKIEDAKIQTDPKKGDFYIALIEKPGRATVDVLAEILPVIIRTFPWPKSMRWGARSTKSGSLSWVRPLHSIIATFGLETEEPDVVKFSVDGIEAGQTTFGHRFMAPSAISVRRFEDYEAKLLDAKVVLDPERRKDAILADAKQLAFAQGFELVEDQGLLDEVAGLVEWPVALMGSFDEEYLTIPDEVIRATIRNNQKCFVVRDPKTGKLANKFILTANIEATDGGKVIVAGNERVIRARLSDAKFFYETDLKTKLESRLPKFEQIVFHEKIGTQAERIKRIERLAAEIAPLVGADVEKAKRAAHLAKADLLTEVVGEFPELQGLMGKYYAQAQGEDTSVAAASEEHYKPQGPADRVPNDPVSVAVALADKVDTLVGFWAIDEKPTGSKDPYALRRAALGVIRLIVDNTLRLPIVNVAKSAIAGLPANGDTQNLPTDLLSFFADRLKVQLRDQGARHDLVDAVFSLGGQDDLLLVVRRVEALGKFLDTDDGKNLLAGTKRASNILSIEEKRDKRSFDGAPDAGLYTLPEEKALAKAIDQAKSEAGAAVRKEDFAAAMSAMAKLRPAVDAFFDKVKVNDDEPKVRENRLKLLNEIRAATRAVADFSKIEG</sequence>
<evidence type="ECO:0000256" key="2">
    <source>
        <dbReference type="ARBA" id="ARBA00008226"/>
    </source>
</evidence>
<evidence type="ECO:0000313" key="14">
    <source>
        <dbReference type="Proteomes" id="UP000092839"/>
    </source>
</evidence>
<dbReference type="PANTHER" id="PTHR30075">
    <property type="entry name" value="GLYCYL-TRNA SYNTHETASE"/>
    <property type="match status" value="1"/>
</dbReference>
<dbReference type="GO" id="GO:0004814">
    <property type="term" value="F:arginine-tRNA ligase activity"/>
    <property type="evidence" value="ECO:0007669"/>
    <property type="project" value="InterPro"/>
</dbReference>
<evidence type="ECO:0000313" key="13">
    <source>
        <dbReference type="EMBL" id="ANW00053.1"/>
    </source>
</evidence>
<evidence type="ECO:0000256" key="11">
    <source>
        <dbReference type="HAMAP-Rule" id="MF_00255"/>
    </source>
</evidence>
<dbReference type="NCBIfam" id="TIGR00211">
    <property type="entry name" value="glyS"/>
    <property type="match status" value="1"/>
</dbReference>
<dbReference type="PRINTS" id="PR01045">
    <property type="entry name" value="TRNASYNTHGB"/>
</dbReference>
<dbReference type="RefSeq" id="WP_065727339.1">
    <property type="nucleotide sequence ID" value="NZ_CP016428.1"/>
</dbReference>
<comment type="subunit">
    <text evidence="3 11">Tetramer of two alpha and two beta subunits.</text>
</comment>
<evidence type="ECO:0000256" key="1">
    <source>
        <dbReference type="ARBA" id="ARBA00004496"/>
    </source>
</evidence>
<evidence type="ECO:0000259" key="12">
    <source>
        <dbReference type="Pfam" id="PF05746"/>
    </source>
</evidence>
<dbReference type="GO" id="GO:0006426">
    <property type="term" value="P:glycyl-tRNA aminoacylation"/>
    <property type="evidence" value="ECO:0007669"/>
    <property type="project" value="UniProtKB-UniRule"/>
</dbReference>
<evidence type="ECO:0000256" key="4">
    <source>
        <dbReference type="ARBA" id="ARBA00022490"/>
    </source>
</evidence>
<comment type="subcellular location">
    <subcellularLocation>
        <location evidence="1 11">Cytoplasm</location>
    </subcellularLocation>
</comment>
<dbReference type="InterPro" id="IPR015944">
    <property type="entry name" value="Gly-tRNA-synth_bsu"/>
</dbReference>
<dbReference type="EC" id="6.1.1.14" evidence="11"/>
<keyword evidence="14" id="KW-1185">Reference proteome</keyword>
<dbReference type="AlphaFoldDB" id="A0A1B1UBD5"/>
<keyword evidence="4 11" id="KW-0963">Cytoplasm</keyword>
<dbReference type="Proteomes" id="UP000092839">
    <property type="component" value="Chromosome"/>
</dbReference>
<evidence type="ECO:0000256" key="10">
    <source>
        <dbReference type="ARBA" id="ARBA00047937"/>
    </source>
</evidence>
<dbReference type="HAMAP" id="MF_00255">
    <property type="entry name" value="Gly_tRNA_synth_beta"/>
    <property type="match status" value="1"/>
</dbReference>
<organism evidence="13 14">
    <name type="scientific">Bradyrhizobium icense</name>
    <dbReference type="NCBI Taxonomy" id="1274631"/>
    <lineage>
        <taxon>Bacteria</taxon>
        <taxon>Pseudomonadati</taxon>
        <taxon>Pseudomonadota</taxon>
        <taxon>Alphaproteobacteria</taxon>
        <taxon>Hyphomicrobiales</taxon>
        <taxon>Nitrobacteraceae</taxon>
        <taxon>Bradyrhizobium</taxon>
    </lineage>
</organism>
<keyword evidence="5 11" id="KW-0436">Ligase</keyword>
<dbReference type="InterPro" id="IPR006194">
    <property type="entry name" value="Gly-tRNA-synth_heterodimer"/>
</dbReference>
<keyword evidence="9 11" id="KW-0030">Aminoacyl-tRNA synthetase</keyword>
<keyword evidence="8 11" id="KW-0648">Protein biosynthesis</keyword>
<dbReference type="GO" id="GO:0006420">
    <property type="term" value="P:arginyl-tRNA aminoacylation"/>
    <property type="evidence" value="ECO:0007669"/>
    <property type="project" value="InterPro"/>
</dbReference>
<evidence type="ECO:0000256" key="6">
    <source>
        <dbReference type="ARBA" id="ARBA00022741"/>
    </source>
</evidence>
<accession>A0A1B1UBD5</accession>